<protein>
    <recommendedName>
        <fullName evidence="4">SGNH hydrolase-type esterase domain-containing protein</fullName>
    </recommendedName>
</protein>
<dbReference type="EMBL" id="CP036432">
    <property type="protein sequence ID" value="QDV82258.1"/>
    <property type="molecule type" value="Genomic_DNA"/>
</dbReference>
<sequence length="392" mass="43602">MWVSYSITCRPTSYSIFLRHASKRAARPIFWHWNDFAASSCRGRLMLRRWIVGMLLGTALVAVTSPWFVRSYVPRIEDPTRGVAVLQPGSDYRWRSEGYATTQIGPMGMPGRVTLEHEELGGLRLALWGDSQAEGVCVEDREKIAAQVARLSSNQIHVYPFARSGDDCNDWIAQIATLRDNDAFTVDAHVFLIVEWSDWTAEIADAKEELDPSQSKISATFPAFLIQTVRNILTTGDGTTRRRLRFRPGPVESPTVSSRSGTSNQTLTSLAKRLSGQLERLRGQCDAPCIFVYAPLIPAITDGETIFNDPDQHVFDRFRQLCSGHGFYVLDARDAMVAAARGGDWPRGFHNGQFGVGHYNATGNRIIAEQLLAFSDRFGASGQAQNDDPAKD</sequence>
<proteinExistence type="predicted"/>
<keyword evidence="1" id="KW-1133">Transmembrane helix</keyword>
<keyword evidence="3" id="KW-1185">Reference proteome</keyword>
<dbReference type="RefSeq" id="WP_145208019.1">
    <property type="nucleotide sequence ID" value="NZ_CP036432.1"/>
</dbReference>
<keyword evidence="1" id="KW-0472">Membrane</keyword>
<evidence type="ECO:0000313" key="3">
    <source>
        <dbReference type="Proteomes" id="UP000318081"/>
    </source>
</evidence>
<evidence type="ECO:0000313" key="2">
    <source>
        <dbReference type="EMBL" id="QDV82258.1"/>
    </source>
</evidence>
<evidence type="ECO:0000256" key="1">
    <source>
        <dbReference type="SAM" id="Phobius"/>
    </source>
</evidence>
<keyword evidence="1" id="KW-0812">Transmembrane</keyword>
<dbReference type="InterPro" id="IPR036514">
    <property type="entry name" value="SGNH_hydro_sf"/>
</dbReference>
<name>A0ABX5XJU1_9BACT</name>
<accession>A0ABX5XJU1</accession>
<dbReference type="Gene3D" id="3.40.50.1110">
    <property type="entry name" value="SGNH hydrolase"/>
    <property type="match status" value="1"/>
</dbReference>
<reference evidence="2 3" key="1">
    <citation type="submission" date="2019-02" db="EMBL/GenBank/DDBJ databases">
        <title>Deep-cultivation of Planctomycetes and their phenomic and genomic characterization uncovers novel biology.</title>
        <authorList>
            <person name="Wiegand S."/>
            <person name="Jogler M."/>
            <person name="Boedeker C."/>
            <person name="Pinto D."/>
            <person name="Vollmers J."/>
            <person name="Rivas-Marin E."/>
            <person name="Kohn T."/>
            <person name="Peeters S.H."/>
            <person name="Heuer A."/>
            <person name="Rast P."/>
            <person name="Oberbeckmann S."/>
            <person name="Bunk B."/>
            <person name="Jeske O."/>
            <person name="Meyerdierks A."/>
            <person name="Storesund J.E."/>
            <person name="Kallscheuer N."/>
            <person name="Luecker S."/>
            <person name="Lage O.M."/>
            <person name="Pohl T."/>
            <person name="Merkel B.J."/>
            <person name="Hornburger P."/>
            <person name="Mueller R.-W."/>
            <person name="Bruemmer F."/>
            <person name="Labrenz M."/>
            <person name="Spormann A.M."/>
            <person name="Op den Camp H."/>
            <person name="Overmann J."/>
            <person name="Amann R."/>
            <person name="Jetten M.S.M."/>
            <person name="Mascher T."/>
            <person name="Medema M.H."/>
            <person name="Devos D.P."/>
            <person name="Kaster A.-K."/>
            <person name="Ovreas L."/>
            <person name="Rohde M."/>
            <person name="Galperin M.Y."/>
            <person name="Jogler C."/>
        </authorList>
    </citation>
    <scope>NUCLEOTIDE SEQUENCE [LARGE SCALE GENOMIC DNA]</scope>
    <source>
        <strain evidence="2 3">TBK1r</strain>
    </source>
</reference>
<dbReference type="SUPFAM" id="SSF52266">
    <property type="entry name" value="SGNH hydrolase"/>
    <property type="match status" value="1"/>
</dbReference>
<gene>
    <name evidence="2" type="ORF">TBK1r_11850</name>
</gene>
<feature type="transmembrane region" description="Helical" evidence="1">
    <location>
        <begin position="50"/>
        <end position="69"/>
    </location>
</feature>
<dbReference type="Proteomes" id="UP000318081">
    <property type="component" value="Chromosome"/>
</dbReference>
<organism evidence="2 3">
    <name type="scientific">Stieleria magnilauensis</name>
    <dbReference type="NCBI Taxonomy" id="2527963"/>
    <lineage>
        <taxon>Bacteria</taxon>
        <taxon>Pseudomonadati</taxon>
        <taxon>Planctomycetota</taxon>
        <taxon>Planctomycetia</taxon>
        <taxon>Pirellulales</taxon>
        <taxon>Pirellulaceae</taxon>
        <taxon>Stieleria</taxon>
    </lineage>
</organism>
<evidence type="ECO:0008006" key="4">
    <source>
        <dbReference type="Google" id="ProtNLM"/>
    </source>
</evidence>